<dbReference type="Gene3D" id="3.40.1190.20">
    <property type="match status" value="1"/>
</dbReference>
<reference evidence="1 2" key="1">
    <citation type="submission" date="2016-10" db="EMBL/GenBank/DDBJ databases">
        <authorList>
            <person name="Varghese N."/>
            <person name="Submissions S."/>
        </authorList>
    </citation>
    <scope>NUCLEOTIDE SEQUENCE [LARGE SCALE GENOMIC DNA]</scope>
    <source>
        <strain evidence="1 2">DSM 24802</strain>
    </source>
</reference>
<protein>
    <recommendedName>
        <fullName evidence="3">Ribokinase</fullName>
    </recommendedName>
</protein>
<dbReference type="Proteomes" id="UP000199541">
    <property type="component" value="Unassembled WGS sequence"/>
</dbReference>
<comment type="caution">
    <text evidence="1">The sequence shown here is derived from an EMBL/GenBank/DDBJ whole genome shotgun (WGS) entry which is preliminary data.</text>
</comment>
<organism evidence="1 2">
    <name type="scientific">Allgaiera indica</name>
    <dbReference type="NCBI Taxonomy" id="765699"/>
    <lineage>
        <taxon>Bacteria</taxon>
        <taxon>Pseudomonadati</taxon>
        <taxon>Pseudomonadota</taxon>
        <taxon>Alphaproteobacteria</taxon>
        <taxon>Rhodobacterales</taxon>
        <taxon>Paracoccaceae</taxon>
        <taxon>Allgaiera</taxon>
    </lineage>
</organism>
<evidence type="ECO:0000313" key="1">
    <source>
        <dbReference type="EMBL" id="SDX81638.1"/>
    </source>
</evidence>
<accession>A0A1H3EU45</accession>
<dbReference type="InterPro" id="IPR029056">
    <property type="entry name" value="Ribokinase-like"/>
</dbReference>
<keyword evidence="2" id="KW-1185">Reference proteome</keyword>
<name>A0A1H3EU45_9RHOB</name>
<evidence type="ECO:0008006" key="3">
    <source>
        <dbReference type="Google" id="ProtNLM"/>
    </source>
</evidence>
<evidence type="ECO:0000313" key="2">
    <source>
        <dbReference type="Proteomes" id="UP000199541"/>
    </source>
</evidence>
<dbReference type="EMBL" id="FNOB01000031">
    <property type="protein sequence ID" value="SDX81638.1"/>
    <property type="molecule type" value="Genomic_DNA"/>
</dbReference>
<gene>
    <name evidence="1" type="ORF">SAMN05444006_13127</name>
</gene>
<dbReference type="SUPFAM" id="SSF53613">
    <property type="entry name" value="Ribokinase-like"/>
    <property type="match status" value="1"/>
</dbReference>
<sequence>MAFVTIVSRIAFRPRLITCPRPSIALRRVVHIGAVSRDGADDCVLEQMGEAGIDLRHIAHIDVPTGHAIVQVADSGENAITIYPGANEALTGEMIEGGWLRPRRASG</sequence>
<proteinExistence type="predicted"/>